<proteinExistence type="predicted"/>
<dbReference type="Proteomes" id="UP001159363">
    <property type="component" value="Chromosome 1"/>
</dbReference>
<feature type="region of interest" description="Disordered" evidence="1">
    <location>
        <begin position="163"/>
        <end position="187"/>
    </location>
</feature>
<dbReference type="EMBL" id="JARBHB010000001">
    <property type="protein sequence ID" value="KAJ8895465.1"/>
    <property type="molecule type" value="Genomic_DNA"/>
</dbReference>
<name>A0ABQ9IH13_9NEOP</name>
<protein>
    <submittedName>
        <fullName evidence="2">Uncharacterized protein</fullName>
    </submittedName>
</protein>
<accession>A0ABQ9IH13</accession>
<comment type="caution">
    <text evidence="2">The sequence shown here is derived from an EMBL/GenBank/DDBJ whole genome shotgun (WGS) entry which is preliminary data.</text>
</comment>
<organism evidence="2 3">
    <name type="scientific">Dryococelus australis</name>
    <dbReference type="NCBI Taxonomy" id="614101"/>
    <lineage>
        <taxon>Eukaryota</taxon>
        <taxon>Metazoa</taxon>
        <taxon>Ecdysozoa</taxon>
        <taxon>Arthropoda</taxon>
        <taxon>Hexapoda</taxon>
        <taxon>Insecta</taxon>
        <taxon>Pterygota</taxon>
        <taxon>Neoptera</taxon>
        <taxon>Polyneoptera</taxon>
        <taxon>Phasmatodea</taxon>
        <taxon>Verophasmatodea</taxon>
        <taxon>Anareolatae</taxon>
        <taxon>Phasmatidae</taxon>
        <taxon>Eurycanthinae</taxon>
        <taxon>Dryococelus</taxon>
    </lineage>
</organism>
<reference evidence="2 3" key="1">
    <citation type="submission" date="2023-02" db="EMBL/GenBank/DDBJ databases">
        <title>LHISI_Scaffold_Assembly.</title>
        <authorList>
            <person name="Stuart O.P."/>
            <person name="Cleave R."/>
            <person name="Magrath M.J.L."/>
            <person name="Mikheyev A.S."/>
        </authorList>
    </citation>
    <scope>NUCLEOTIDE SEQUENCE [LARGE SCALE GENOMIC DNA]</scope>
    <source>
        <strain evidence="2">Daus_M_001</strain>
        <tissue evidence="2">Leg muscle</tissue>
    </source>
</reference>
<sequence>MTKWGARPRRSNTGGARAFVLRSAPGDCSRIACDYSAVSPLAVTFPFATYQQFVVPPVSWHLFSAVHTRRTQQEPVTRVEPGETECTAATHERDRRGTHYTHAVTSPALLRLSGRCGDALEDSLFIKGRRVAEELPVTYSRRLSGLRNGASHKVPLCRHLPTRAPSRQPLHMAQPTPPSSPDPLPCLPNYRTSSAPDVIMGGLRGKVSAEIVFPRVFATDYARLLPGPAKTLSPLTPSFGHMALTTLCVESRVNDAKFHKSSPDGMGPRPEDDINKCHGVLGTCIMHTESQMVATVAERLACSPPTKAIRVQCSVGSLRIFACGNRAGRCYWSAGFLGDLPFPPSFHSGATPYSPQSPSSVLKSSMDIHGDSPPFLLQPFHKLSNGFWSRLTSPHPAIQFVPKMFYRVEVGALWRASSIGEHCCRRVQVLSLFRRQVDLDRIATQLLNKPLTPYNLIQLVQLLIHEPLTPQYLTQLAQPLVHEPLTPHYLIQLANVAD</sequence>
<keyword evidence="3" id="KW-1185">Reference proteome</keyword>
<evidence type="ECO:0000256" key="1">
    <source>
        <dbReference type="SAM" id="MobiDB-lite"/>
    </source>
</evidence>
<feature type="compositionally biased region" description="Pro residues" evidence="1">
    <location>
        <begin position="175"/>
        <end position="186"/>
    </location>
</feature>
<gene>
    <name evidence="2" type="ORF">PR048_000798</name>
</gene>
<evidence type="ECO:0000313" key="2">
    <source>
        <dbReference type="EMBL" id="KAJ8895465.1"/>
    </source>
</evidence>
<evidence type="ECO:0000313" key="3">
    <source>
        <dbReference type="Proteomes" id="UP001159363"/>
    </source>
</evidence>